<name>A0A4Z2J828_9TELE</name>
<reference evidence="2 3" key="1">
    <citation type="submission" date="2019-03" db="EMBL/GenBank/DDBJ databases">
        <title>First draft genome of Liparis tanakae, snailfish: a comprehensive survey of snailfish specific genes.</title>
        <authorList>
            <person name="Kim W."/>
            <person name="Song I."/>
            <person name="Jeong J.-H."/>
            <person name="Kim D."/>
            <person name="Kim S."/>
            <person name="Ryu S."/>
            <person name="Song J.Y."/>
            <person name="Lee S.K."/>
        </authorList>
    </citation>
    <scope>NUCLEOTIDE SEQUENCE [LARGE SCALE GENOMIC DNA]</scope>
    <source>
        <tissue evidence="2">Muscle</tissue>
    </source>
</reference>
<keyword evidence="3" id="KW-1185">Reference proteome</keyword>
<evidence type="ECO:0000313" key="3">
    <source>
        <dbReference type="Proteomes" id="UP000314294"/>
    </source>
</evidence>
<organism evidence="2 3">
    <name type="scientific">Liparis tanakae</name>
    <name type="common">Tanaka's snailfish</name>
    <dbReference type="NCBI Taxonomy" id="230148"/>
    <lineage>
        <taxon>Eukaryota</taxon>
        <taxon>Metazoa</taxon>
        <taxon>Chordata</taxon>
        <taxon>Craniata</taxon>
        <taxon>Vertebrata</taxon>
        <taxon>Euteleostomi</taxon>
        <taxon>Actinopterygii</taxon>
        <taxon>Neopterygii</taxon>
        <taxon>Teleostei</taxon>
        <taxon>Neoteleostei</taxon>
        <taxon>Acanthomorphata</taxon>
        <taxon>Eupercaria</taxon>
        <taxon>Perciformes</taxon>
        <taxon>Cottioidei</taxon>
        <taxon>Cottales</taxon>
        <taxon>Liparidae</taxon>
        <taxon>Liparis</taxon>
    </lineage>
</organism>
<gene>
    <name evidence="2" type="ORF">EYF80_003424</name>
</gene>
<proteinExistence type="predicted"/>
<protein>
    <submittedName>
        <fullName evidence="2">Uncharacterized protein</fullName>
    </submittedName>
</protein>
<dbReference type="AlphaFoldDB" id="A0A4Z2J828"/>
<evidence type="ECO:0000313" key="2">
    <source>
        <dbReference type="EMBL" id="TNN86339.1"/>
    </source>
</evidence>
<accession>A0A4Z2J828</accession>
<comment type="caution">
    <text evidence="2">The sequence shown here is derived from an EMBL/GenBank/DDBJ whole genome shotgun (WGS) entry which is preliminary data.</text>
</comment>
<dbReference type="Proteomes" id="UP000314294">
    <property type="component" value="Unassembled WGS sequence"/>
</dbReference>
<dbReference type="EMBL" id="SRLO01000016">
    <property type="protein sequence ID" value="TNN86339.1"/>
    <property type="molecule type" value="Genomic_DNA"/>
</dbReference>
<evidence type="ECO:0000256" key="1">
    <source>
        <dbReference type="SAM" id="MobiDB-lite"/>
    </source>
</evidence>
<feature type="region of interest" description="Disordered" evidence="1">
    <location>
        <begin position="1"/>
        <end position="21"/>
    </location>
</feature>
<sequence>MPADAHAPRMQAQTCWGTGARTKEKSIHLQIDEHTTGMRPSQRIWTEIKTSLHTEDVIYCRPVHKCVPHDDE</sequence>